<evidence type="ECO:0000313" key="27">
    <source>
        <dbReference type="Proteomes" id="UP000198577"/>
    </source>
</evidence>
<evidence type="ECO:0000256" key="1">
    <source>
        <dbReference type="ARBA" id="ARBA00001700"/>
    </source>
</evidence>
<dbReference type="GO" id="GO:0046872">
    <property type="term" value="F:metal ion binding"/>
    <property type="evidence" value="ECO:0007669"/>
    <property type="project" value="UniProtKB-KW"/>
</dbReference>
<dbReference type="GO" id="GO:0032259">
    <property type="term" value="P:methylation"/>
    <property type="evidence" value="ECO:0007669"/>
    <property type="project" value="UniProtKB-KW"/>
</dbReference>
<protein>
    <recommendedName>
        <fullName evidence="8">Methionine synthase</fullName>
        <ecNumber evidence="7">2.1.1.13</ecNumber>
    </recommendedName>
    <alternativeName>
        <fullName evidence="19">5-methyltetrahydrofolate--homocysteine methyltransferase</fullName>
    </alternativeName>
</protein>
<gene>
    <name evidence="26" type="ORF">SAMN05444406_10840</name>
</gene>
<dbReference type="SUPFAM" id="SSF47644">
    <property type="entry name" value="Methionine synthase domain"/>
    <property type="match status" value="1"/>
</dbReference>
<evidence type="ECO:0000256" key="13">
    <source>
        <dbReference type="ARBA" id="ARBA00022691"/>
    </source>
</evidence>
<organism evidence="26 27">
    <name type="scientific">Caldicoprobacter faecalis</name>
    <dbReference type="NCBI Taxonomy" id="937334"/>
    <lineage>
        <taxon>Bacteria</taxon>
        <taxon>Bacillati</taxon>
        <taxon>Bacillota</taxon>
        <taxon>Clostridia</taxon>
        <taxon>Caldicoprobacterales</taxon>
        <taxon>Caldicoprobacteraceae</taxon>
        <taxon>Caldicoprobacter</taxon>
    </lineage>
</organism>
<dbReference type="Pfam" id="PF00809">
    <property type="entry name" value="Pterin_bind"/>
    <property type="match status" value="1"/>
</dbReference>
<evidence type="ECO:0000256" key="9">
    <source>
        <dbReference type="ARBA" id="ARBA00022603"/>
    </source>
</evidence>
<comment type="pathway">
    <text evidence="4">Amino-acid biosynthesis; L-methionine biosynthesis via de novo pathway; L-methionine from L-homocysteine (MetH route): step 1/1.</text>
</comment>
<dbReference type="SMART" id="SM01018">
    <property type="entry name" value="B12-binding_2"/>
    <property type="match status" value="1"/>
</dbReference>
<dbReference type="Pfam" id="PF02574">
    <property type="entry name" value="S-methyl_trans"/>
    <property type="match status" value="1"/>
</dbReference>
<dbReference type="GO" id="GO:0050667">
    <property type="term" value="P:homocysteine metabolic process"/>
    <property type="evidence" value="ECO:0007669"/>
    <property type="project" value="TreeGrafter"/>
</dbReference>
<evidence type="ECO:0000256" key="2">
    <source>
        <dbReference type="ARBA" id="ARBA00001947"/>
    </source>
</evidence>
<evidence type="ECO:0000256" key="11">
    <source>
        <dbReference type="ARBA" id="ARBA00022628"/>
    </source>
</evidence>
<dbReference type="InterPro" id="IPR036589">
    <property type="entry name" value="HCY_dom_sf"/>
</dbReference>
<dbReference type="PROSITE" id="PS51332">
    <property type="entry name" value="B12_BINDING"/>
    <property type="match status" value="1"/>
</dbReference>
<comment type="function">
    <text evidence="18">Catalyzes the transfer of a methyl group from methyl-cobalamin to homocysteine, yielding enzyme-bound cob(I)alamin and methionine. Subsequently, remethylates the cofactor using methyltetrahydrofolate.</text>
</comment>
<comment type="similarity">
    <text evidence="5">Belongs to the vitamin-B12 dependent methionine synthase family.</text>
</comment>
<dbReference type="InterPro" id="IPR050554">
    <property type="entry name" value="Met_Synthase/Corrinoid"/>
</dbReference>
<dbReference type="PROSITE" id="PS51337">
    <property type="entry name" value="B12_BINDING_NTER"/>
    <property type="match status" value="1"/>
</dbReference>
<feature type="binding site" evidence="20">
    <location>
        <position position="274"/>
    </location>
    <ligand>
        <name>Zn(2+)</name>
        <dbReference type="ChEBI" id="CHEBI:29105"/>
    </ligand>
</feature>
<dbReference type="Proteomes" id="UP000198577">
    <property type="component" value="Unassembled WGS sequence"/>
</dbReference>
<evidence type="ECO:0000256" key="16">
    <source>
        <dbReference type="ARBA" id="ARBA00023167"/>
    </source>
</evidence>
<evidence type="ECO:0000313" key="26">
    <source>
        <dbReference type="EMBL" id="SFP97964.1"/>
    </source>
</evidence>
<dbReference type="GO" id="GO:0046653">
    <property type="term" value="P:tetrahydrofolate metabolic process"/>
    <property type="evidence" value="ECO:0007669"/>
    <property type="project" value="TreeGrafter"/>
</dbReference>
<comment type="similarity">
    <text evidence="6">Belongs to the methylamine corrinoid protein family.</text>
</comment>
<feature type="domain" description="B12-binding" evidence="24">
    <location>
        <begin position="765"/>
        <end position="887"/>
    </location>
</feature>
<keyword evidence="12 20" id="KW-0808">Transferase</keyword>
<evidence type="ECO:0000256" key="3">
    <source>
        <dbReference type="ARBA" id="ARBA00001956"/>
    </source>
</evidence>
<dbReference type="InterPro" id="IPR003726">
    <property type="entry name" value="HCY_dom"/>
</dbReference>
<evidence type="ECO:0000256" key="19">
    <source>
        <dbReference type="ARBA" id="ARBA00031040"/>
    </source>
</evidence>
<evidence type="ECO:0000256" key="17">
    <source>
        <dbReference type="ARBA" id="ARBA00023285"/>
    </source>
</evidence>
<dbReference type="GO" id="GO:0005829">
    <property type="term" value="C:cytosol"/>
    <property type="evidence" value="ECO:0007669"/>
    <property type="project" value="TreeGrafter"/>
</dbReference>
<dbReference type="InterPro" id="IPR006158">
    <property type="entry name" value="Cobalamin-bd"/>
</dbReference>
<dbReference type="STRING" id="937334.SAMN05444406_10840"/>
<dbReference type="Pfam" id="PF02607">
    <property type="entry name" value="B12-binding_2"/>
    <property type="match status" value="1"/>
</dbReference>
<evidence type="ECO:0000256" key="14">
    <source>
        <dbReference type="ARBA" id="ARBA00022723"/>
    </source>
</evidence>
<keyword evidence="17" id="KW-0170">Cobalt</keyword>
<feature type="domain" description="B12-binding N-terminal" evidence="25">
    <location>
        <begin position="666"/>
        <end position="760"/>
    </location>
</feature>
<dbReference type="InterPro" id="IPR003759">
    <property type="entry name" value="Cbl-bd_cap"/>
</dbReference>
<dbReference type="AlphaFoldDB" id="A0A1I5URN6"/>
<dbReference type="Pfam" id="PF02310">
    <property type="entry name" value="B12-binding"/>
    <property type="match status" value="1"/>
</dbReference>
<dbReference type="Gene3D" id="3.20.20.330">
    <property type="entry name" value="Homocysteine-binding-like domain"/>
    <property type="match status" value="1"/>
</dbReference>
<evidence type="ECO:0000259" key="23">
    <source>
        <dbReference type="PROSITE" id="PS50972"/>
    </source>
</evidence>
<dbReference type="NCBIfam" id="NF005719">
    <property type="entry name" value="PRK07535.1"/>
    <property type="match status" value="1"/>
</dbReference>
<evidence type="ECO:0000256" key="12">
    <source>
        <dbReference type="ARBA" id="ARBA00022679"/>
    </source>
</evidence>
<dbReference type="SUPFAM" id="SSF82282">
    <property type="entry name" value="Homocysteine S-methyltransferase"/>
    <property type="match status" value="1"/>
</dbReference>
<feature type="compositionally biased region" description="Basic and acidic residues" evidence="21">
    <location>
        <begin position="592"/>
        <end position="606"/>
    </location>
</feature>
<dbReference type="Gene3D" id="3.20.20.20">
    <property type="entry name" value="Dihydropteroate synthase-like"/>
    <property type="match status" value="1"/>
</dbReference>
<proteinExistence type="inferred from homology"/>
<dbReference type="InterPro" id="IPR036594">
    <property type="entry name" value="Meth_synthase_dom"/>
</dbReference>
<name>A0A1I5URN6_9FIRM</name>
<feature type="domain" description="Hcy-binding" evidence="22">
    <location>
        <begin position="3"/>
        <end position="288"/>
    </location>
</feature>
<keyword evidence="16" id="KW-0486">Methionine biosynthesis</keyword>
<feature type="binding site" evidence="20">
    <location>
        <position position="273"/>
    </location>
    <ligand>
        <name>Zn(2+)</name>
        <dbReference type="ChEBI" id="CHEBI:29105"/>
    </ligand>
</feature>
<feature type="domain" description="Pterin-binding" evidence="23">
    <location>
        <begin position="319"/>
        <end position="563"/>
    </location>
</feature>
<evidence type="ECO:0000256" key="4">
    <source>
        <dbReference type="ARBA" id="ARBA00005178"/>
    </source>
</evidence>
<dbReference type="InterPro" id="IPR000489">
    <property type="entry name" value="Pterin-binding_dom"/>
</dbReference>
<evidence type="ECO:0000256" key="6">
    <source>
        <dbReference type="ARBA" id="ARBA00010854"/>
    </source>
</evidence>
<dbReference type="Gene3D" id="1.10.1240.10">
    <property type="entry name" value="Methionine synthase domain"/>
    <property type="match status" value="1"/>
</dbReference>
<evidence type="ECO:0000256" key="18">
    <source>
        <dbReference type="ARBA" id="ARBA00025552"/>
    </source>
</evidence>
<dbReference type="CDD" id="cd02070">
    <property type="entry name" value="corrinoid_protein_B12-BD"/>
    <property type="match status" value="1"/>
</dbReference>
<keyword evidence="14 20" id="KW-0479">Metal-binding</keyword>
<dbReference type="EC" id="2.1.1.13" evidence="7"/>
<dbReference type="GO" id="GO:0031419">
    <property type="term" value="F:cobalamin binding"/>
    <property type="evidence" value="ECO:0007669"/>
    <property type="project" value="UniProtKB-KW"/>
</dbReference>
<dbReference type="Gene3D" id="3.40.50.280">
    <property type="entry name" value="Cobalamin-binding domain"/>
    <property type="match status" value="1"/>
</dbReference>
<dbReference type="EMBL" id="FOXR01000008">
    <property type="protein sequence ID" value="SFP97964.1"/>
    <property type="molecule type" value="Genomic_DNA"/>
</dbReference>
<accession>A0A1I5URN6</accession>
<sequence length="887" mass="95699">MNWTTLKQLMNERVIVLDGAMGTELQKKGMPPGMCPELWALEHPDVLLAIQKGYVEAGARVLYTATFGANRIKLEEFGLGDKVIDINRQLARLSRQAAGGHALVAGDISSTGRYIHPIGDLSFEEAVEVYKEQVRGLLEGGVDLFIIETMTDIQEARAALLAVKESCGLPVWVTMTFEEGERTLTGTDPVTALITLQSLGADVVGCNCSTGPDKMVSIIEHMKPYAKVPLLAKPNAGLPKLANGVTVFEMGPEEFGRYASLLAQVGANLIGGCCGTSAEYVVEVARNVEGIKPLPPSKHQGSPVTSARKTVFIGAGNPFVVVGERINPTGKPSLQEALKQKRYAYVRQLAVEQVEKGADMLDVNVGMPGIDEASAMVDVIDTLVTAVDAPLCLDSSNIEALERGLRIYPGRALVNSISLEKDKIEKLLPVAAKYGAMFILLPLTDEGVPLTARERQKVVEEVFERAALLGYQKEDIVVDGLVMAVSSNQGQAVETLSLIDWCSNRFGCNTIVGLSNVSFGLPERGWLNAAFLAMAMGKGLTMAIVNPLNQPVMNVKMASEVLLGRDVYSQKYIKYFTQAVRERGDSRIKVRDDRPRSVEYNAEKGRSQYQDGAAGGADEGGRDGQKTVKQGVDGSAAHTTEGVLGGILKETESRAAGRDDVVKGTLNEAAEKEKAAQQVFDAVVKGDHHGIVSIVEDALARDISPRILMDEYLIPAITHVGELFERKEYFLPQLLMSAEAMKKAFEHIEPLLQEEAAGASTKAKKTKVILATVKGDIHDIGKNIVALMLRNHGFEVIDLGKDVSAETIIEKAKETGAQIIGLSALMTTTMVYMKEVIELARKEGLKCKFMVGGAAVTRQFADEIGADGYAEDANSAVKLAKRLAEEG</sequence>
<dbReference type="GO" id="GO:0008705">
    <property type="term" value="F:methionine synthase activity"/>
    <property type="evidence" value="ECO:0007669"/>
    <property type="project" value="UniProtKB-EC"/>
</dbReference>
<keyword evidence="13" id="KW-0949">S-adenosyl-L-methionine</keyword>
<dbReference type="SUPFAM" id="SSF51717">
    <property type="entry name" value="Dihydropteroate synthetase-like"/>
    <property type="match status" value="1"/>
</dbReference>
<reference evidence="26 27" key="1">
    <citation type="submission" date="2016-10" db="EMBL/GenBank/DDBJ databases">
        <authorList>
            <person name="de Groot N.N."/>
        </authorList>
    </citation>
    <scope>NUCLEOTIDE SEQUENCE [LARGE SCALE GENOMIC DNA]</scope>
    <source>
        <strain evidence="26 27">DSM 20678</strain>
    </source>
</reference>
<keyword evidence="9 20" id="KW-0489">Methyltransferase</keyword>
<evidence type="ECO:0000256" key="8">
    <source>
        <dbReference type="ARBA" id="ARBA00013998"/>
    </source>
</evidence>
<dbReference type="PROSITE" id="PS50970">
    <property type="entry name" value="HCY"/>
    <property type="match status" value="1"/>
</dbReference>
<evidence type="ECO:0000256" key="10">
    <source>
        <dbReference type="ARBA" id="ARBA00022605"/>
    </source>
</evidence>
<comment type="cofactor">
    <cofactor evidence="3">
        <name>methylcob(III)alamin</name>
        <dbReference type="ChEBI" id="CHEBI:28115"/>
    </cofactor>
</comment>
<dbReference type="PROSITE" id="PS50972">
    <property type="entry name" value="PTERIN_BINDING"/>
    <property type="match status" value="1"/>
</dbReference>
<comment type="cofactor">
    <cofactor evidence="2 20">
        <name>Zn(2+)</name>
        <dbReference type="ChEBI" id="CHEBI:29105"/>
    </cofactor>
</comment>
<evidence type="ECO:0000256" key="5">
    <source>
        <dbReference type="ARBA" id="ARBA00010398"/>
    </source>
</evidence>
<keyword evidence="27" id="KW-1185">Reference proteome</keyword>
<dbReference type="InterPro" id="IPR011005">
    <property type="entry name" value="Dihydropteroate_synth-like_sf"/>
</dbReference>
<keyword evidence="15 20" id="KW-0862">Zinc</keyword>
<dbReference type="RefSeq" id="WP_025748542.1">
    <property type="nucleotide sequence ID" value="NZ_FOXR01000008.1"/>
</dbReference>
<dbReference type="InterPro" id="IPR036724">
    <property type="entry name" value="Cobalamin-bd_sf"/>
</dbReference>
<keyword evidence="10" id="KW-0028">Amino-acid biosynthesis</keyword>
<evidence type="ECO:0000259" key="25">
    <source>
        <dbReference type="PROSITE" id="PS51337"/>
    </source>
</evidence>
<evidence type="ECO:0000256" key="20">
    <source>
        <dbReference type="PROSITE-ProRule" id="PRU00333"/>
    </source>
</evidence>
<feature type="region of interest" description="Disordered" evidence="21">
    <location>
        <begin position="592"/>
        <end position="635"/>
    </location>
</feature>
<dbReference type="PANTHER" id="PTHR45833:SF1">
    <property type="entry name" value="METHIONINE SYNTHASE"/>
    <property type="match status" value="1"/>
</dbReference>
<evidence type="ECO:0000259" key="22">
    <source>
        <dbReference type="PROSITE" id="PS50970"/>
    </source>
</evidence>
<dbReference type="UniPathway" id="UPA00051">
    <property type="reaction ID" value="UER00081"/>
</dbReference>
<evidence type="ECO:0000256" key="21">
    <source>
        <dbReference type="SAM" id="MobiDB-lite"/>
    </source>
</evidence>
<dbReference type="FunFam" id="3.40.50.280:FF:000003">
    <property type="entry name" value="Dimethylamine methyltransferase corrinoid protein"/>
    <property type="match status" value="1"/>
</dbReference>
<evidence type="ECO:0000259" key="24">
    <source>
        <dbReference type="PROSITE" id="PS51332"/>
    </source>
</evidence>
<dbReference type="PANTHER" id="PTHR45833">
    <property type="entry name" value="METHIONINE SYNTHASE"/>
    <property type="match status" value="1"/>
</dbReference>
<evidence type="ECO:0000256" key="15">
    <source>
        <dbReference type="ARBA" id="ARBA00022833"/>
    </source>
</evidence>
<feature type="binding site" evidence="20">
    <location>
        <position position="208"/>
    </location>
    <ligand>
        <name>Zn(2+)</name>
        <dbReference type="ChEBI" id="CHEBI:29105"/>
    </ligand>
</feature>
<comment type="catalytic activity">
    <reaction evidence="1">
        <text>(6S)-5-methyl-5,6,7,8-tetrahydrofolate + L-homocysteine = (6S)-5,6,7,8-tetrahydrofolate + L-methionine</text>
        <dbReference type="Rhea" id="RHEA:11172"/>
        <dbReference type="ChEBI" id="CHEBI:18608"/>
        <dbReference type="ChEBI" id="CHEBI:57453"/>
        <dbReference type="ChEBI" id="CHEBI:57844"/>
        <dbReference type="ChEBI" id="CHEBI:58199"/>
        <dbReference type="EC" id="2.1.1.13"/>
    </reaction>
</comment>
<evidence type="ECO:0000256" key="7">
    <source>
        <dbReference type="ARBA" id="ARBA00012032"/>
    </source>
</evidence>
<dbReference type="SUPFAM" id="SSF52242">
    <property type="entry name" value="Cobalamin (vitamin B12)-binding domain"/>
    <property type="match status" value="1"/>
</dbReference>
<keyword evidence="11" id="KW-0846">Cobalamin</keyword>